<dbReference type="SUPFAM" id="SSF52833">
    <property type="entry name" value="Thioredoxin-like"/>
    <property type="match status" value="1"/>
</dbReference>
<dbReference type="PROSITE" id="PS51352">
    <property type="entry name" value="THIOREDOXIN_2"/>
    <property type="match status" value="1"/>
</dbReference>
<protein>
    <recommendedName>
        <fullName evidence="4">Thioredoxin domain-containing protein</fullName>
    </recommendedName>
</protein>
<reference evidence="5 6" key="1">
    <citation type="submission" date="2017-09" db="EMBL/GenBank/DDBJ databases">
        <title>WGS assembly of Aquilegia coerulea Goldsmith.</title>
        <authorList>
            <person name="Hodges S."/>
            <person name="Kramer E."/>
            <person name="Nordborg M."/>
            <person name="Tomkins J."/>
            <person name="Borevitz J."/>
            <person name="Derieg N."/>
            <person name="Yan J."/>
            <person name="Mihaltcheva S."/>
            <person name="Hayes R.D."/>
            <person name="Rokhsar D."/>
        </authorList>
    </citation>
    <scope>NUCLEOTIDE SEQUENCE [LARGE SCALE GENOMIC DNA]</scope>
    <source>
        <strain evidence="6">cv. Goldsmith</strain>
    </source>
</reference>
<evidence type="ECO:0000313" key="6">
    <source>
        <dbReference type="Proteomes" id="UP000230069"/>
    </source>
</evidence>
<dbReference type="AlphaFoldDB" id="A0A2G5F3H1"/>
<keyword evidence="6" id="KW-1185">Reference proteome</keyword>
<dbReference type="InterPro" id="IPR013766">
    <property type="entry name" value="Thioredoxin_domain"/>
</dbReference>
<name>A0A2G5F3H1_AQUCA</name>
<keyword evidence="2" id="KW-1015">Disulfide bond</keyword>
<dbReference type="FunFam" id="3.40.30.10:FF:000245">
    <property type="entry name" value="Thioredoxin"/>
    <property type="match status" value="1"/>
</dbReference>
<evidence type="ECO:0000313" key="5">
    <source>
        <dbReference type="EMBL" id="PIA62447.1"/>
    </source>
</evidence>
<dbReference type="Proteomes" id="UP000230069">
    <property type="component" value="Unassembled WGS sequence"/>
</dbReference>
<keyword evidence="1" id="KW-0249">Electron transport</keyword>
<evidence type="ECO:0000256" key="3">
    <source>
        <dbReference type="ARBA" id="ARBA00023284"/>
    </source>
</evidence>
<sequence>MGSNYSTYSTDENYSFQTGSYPNGLSKESRVRAFHTINAWKKYLDSINGTYQLTVIDFSASWCAPCKFIEPAFNELSARFTDVIFVKIDVDELMSVAQEYGVEAMPTFLLIKNGKVVDKITGARKEELEKKIQKHRVQQ</sequence>
<dbReference type="OrthoDB" id="10263751at2759"/>
<dbReference type="PANTHER" id="PTHR10438:SF463">
    <property type="entry name" value="THIOREDOXIN"/>
    <property type="match status" value="1"/>
</dbReference>
<dbReference type="InterPro" id="IPR017937">
    <property type="entry name" value="Thioredoxin_CS"/>
</dbReference>
<dbReference type="PANTHER" id="PTHR10438">
    <property type="entry name" value="THIOREDOXIN"/>
    <property type="match status" value="1"/>
</dbReference>
<dbReference type="Gene3D" id="3.40.30.10">
    <property type="entry name" value="Glutaredoxin"/>
    <property type="match status" value="1"/>
</dbReference>
<dbReference type="InterPro" id="IPR050620">
    <property type="entry name" value="Thioredoxin_H-type-like"/>
</dbReference>
<dbReference type="InterPro" id="IPR036249">
    <property type="entry name" value="Thioredoxin-like_sf"/>
</dbReference>
<evidence type="ECO:0000256" key="2">
    <source>
        <dbReference type="ARBA" id="ARBA00023157"/>
    </source>
</evidence>
<dbReference type="CDD" id="cd02947">
    <property type="entry name" value="TRX_family"/>
    <property type="match status" value="1"/>
</dbReference>
<dbReference type="EMBL" id="KZ305019">
    <property type="protein sequence ID" value="PIA62447.1"/>
    <property type="molecule type" value="Genomic_DNA"/>
</dbReference>
<dbReference type="STRING" id="218851.A0A2G5F3H1"/>
<dbReference type="InParanoid" id="A0A2G5F3H1"/>
<organism evidence="5 6">
    <name type="scientific">Aquilegia coerulea</name>
    <name type="common">Rocky mountain columbine</name>
    <dbReference type="NCBI Taxonomy" id="218851"/>
    <lineage>
        <taxon>Eukaryota</taxon>
        <taxon>Viridiplantae</taxon>
        <taxon>Streptophyta</taxon>
        <taxon>Embryophyta</taxon>
        <taxon>Tracheophyta</taxon>
        <taxon>Spermatophyta</taxon>
        <taxon>Magnoliopsida</taxon>
        <taxon>Ranunculales</taxon>
        <taxon>Ranunculaceae</taxon>
        <taxon>Thalictroideae</taxon>
        <taxon>Aquilegia</taxon>
    </lineage>
</organism>
<accession>A0A2G5F3H1</accession>
<gene>
    <name evidence="5" type="ORF">AQUCO_00200454v1</name>
</gene>
<feature type="domain" description="Thioredoxin" evidence="4">
    <location>
        <begin position="5"/>
        <end position="137"/>
    </location>
</feature>
<keyword evidence="3" id="KW-0676">Redox-active center</keyword>
<proteinExistence type="predicted"/>
<evidence type="ECO:0000259" key="4">
    <source>
        <dbReference type="PROSITE" id="PS51352"/>
    </source>
</evidence>
<keyword evidence="1" id="KW-0813">Transport</keyword>
<dbReference type="PROSITE" id="PS00194">
    <property type="entry name" value="THIOREDOXIN_1"/>
    <property type="match status" value="1"/>
</dbReference>
<evidence type="ECO:0000256" key="1">
    <source>
        <dbReference type="ARBA" id="ARBA00022982"/>
    </source>
</evidence>
<dbReference type="Pfam" id="PF00085">
    <property type="entry name" value="Thioredoxin"/>
    <property type="match status" value="1"/>
</dbReference>
<dbReference type="PRINTS" id="PR00421">
    <property type="entry name" value="THIOREDOXIN"/>
</dbReference>